<gene>
    <name evidence="1" type="ORF">LCOR_09416.1</name>
</gene>
<dbReference type="EMBL" id="CBTN010000058">
    <property type="protein sequence ID" value="CDH58558.1"/>
    <property type="molecule type" value="Genomic_DNA"/>
</dbReference>
<name>A0A068S879_9FUNG</name>
<evidence type="ECO:0000313" key="1">
    <source>
        <dbReference type="EMBL" id="CDH58558.1"/>
    </source>
</evidence>
<reference evidence="1" key="1">
    <citation type="submission" date="2013-08" db="EMBL/GenBank/DDBJ databases">
        <title>Gene expansion shapes genome architecture in the human pathogen Lichtheimia corymbifera: an evolutionary genomics analysis in the ancient terrestrial Mucorales (Mucoromycotina).</title>
        <authorList>
            <person name="Schwartze V.U."/>
            <person name="Winter S."/>
            <person name="Shelest E."/>
            <person name="Marcet-Houben M."/>
            <person name="Horn F."/>
            <person name="Wehner S."/>
            <person name="Hoffmann K."/>
            <person name="Riege K."/>
            <person name="Sammeth M."/>
            <person name="Nowrousian M."/>
            <person name="Valiante V."/>
            <person name="Linde J."/>
            <person name="Jacobsen I.D."/>
            <person name="Marz M."/>
            <person name="Brakhage A.A."/>
            <person name="Gabaldon T."/>
            <person name="Bocker S."/>
            <person name="Voigt K."/>
        </authorList>
    </citation>
    <scope>NUCLEOTIDE SEQUENCE [LARGE SCALE GENOMIC DNA]</scope>
    <source>
        <strain evidence="1">FSU 9682</strain>
    </source>
</reference>
<dbReference type="Gene3D" id="3.80.10.10">
    <property type="entry name" value="Ribonuclease Inhibitor"/>
    <property type="match status" value="1"/>
</dbReference>
<dbReference type="OrthoDB" id="2261632at2759"/>
<dbReference type="InterPro" id="IPR032675">
    <property type="entry name" value="LRR_dom_sf"/>
</dbReference>
<dbReference type="AlphaFoldDB" id="A0A068S879"/>
<organism evidence="1 2">
    <name type="scientific">Lichtheimia corymbifera JMRC:FSU:9682</name>
    <dbReference type="NCBI Taxonomy" id="1263082"/>
    <lineage>
        <taxon>Eukaryota</taxon>
        <taxon>Fungi</taxon>
        <taxon>Fungi incertae sedis</taxon>
        <taxon>Mucoromycota</taxon>
        <taxon>Mucoromycotina</taxon>
        <taxon>Mucoromycetes</taxon>
        <taxon>Mucorales</taxon>
        <taxon>Lichtheimiaceae</taxon>
        <taxon>Lichtheimia</taxon>
    </lineage>
</organism>
<protein>
    <recommendedName>
        <fullName evidence="3">F-box domain-containing protein</fullName>
    </recommendedName>
</protein>
<sequence length="454" mass="52004">MNPRSIVVSHCTGFVQVMRALQSCGIHTASKAHSNYPKLLESKNRIREKQQLRIDFIKKLPIDIVRKRIAPLLLTSSMSHQMLNVSSIWQQRFAPVFGMHVEIRDAQDWTTGHRRIIDGAPWIKSLSLKHCQQSPYTLLRRREFRSLERLRLEACPMHKLLNISNVGRRLTHLHITDGYGTKFIRLQSLLLTFPNLETIQCYGLCDMDTSTLDTGQHYSKVRTLQFWTSSMSKRGVKSIVSSFQSLQRFAIFHRQNPVQCLVEMAPMDNDGKLIYFGSSFDTCHMIRGEQPALEHTLYLHGEGVDVDMAAETLLQANDPPIASVIFNSCARAGMRNSDTEDMARYLTMATSYAPRLNSFLLCDLNLHEGQWMQFLQSFKAKGMFPFYLEVIECPGVSDRVLENITPRKSIRYLRLDGLTNITRKGVSRLLRSRSFDDITIVNCPNAVVPGSYYH</sequence>
<accession>A0A068S879</accession>
<evidence type="ECO:0008006" key="3">
    <source>
        <dbReference type="Google" id="ProtNLM"/>
    </source>
</evidence>
<keyword evidence="2" id="KW-1185">Reference proteome</keyword>
<proteinExistence type="predicted"/>
<dbReference type="Proteomes" id="UP000027586">
    <property type="component" value="Unassembled WGS sequence"/>
</dbReference>
<comment type="caution">
    <text evidence="1">The sequence shown here is derived from an EMBL/GenBank/DDBJ whole genome shotgun (WGS) entry which is preliminary data.</text>
</comment>
<evidence type="ECO:0000313" key="2">
    <source>
        <dbReference type="Proteomes" id="UP000027586"/>
    </source>
</evidence>
<dbReference type="SUPFAM" id="SSF52047">
    <property type="entry name" value="RNI-like"/>
    <property type="match status" value="1"/>
</dbReference>
<dbReference type="VEuPathDB" id="FungiDB:LCOR_09416.1"/>